<keyword evidence="4" id="KW-1185">Reference proteome</keyword>
<keyword evidence="1" id="KW-1133">Transmembrane helix</keyword>
<evidence type="ECO:0000313" key="4">
    <source>
        <dbReference type="Proteomes" id="UP000607435"/>
    </source>
</evidence>
<keyword evidence="1" id="KW-0812">Transmembrane</keyword>
<reference evidence="3 4" key="1">
    <citation type="submission" date="2020-08" db="EMBL/GenBank/DDBJ databases">
        <title>Winogradskyella ouciana sp. nov., isolated from the hadal seawater of the Mariana Trench.</title>
        <authorList>
            <person name="He X."/>
        </authorList>
    </citation>
    <scope>NUCLEOTIDE SEQUENCE [LARGE SCALE GENOMIC DNA]</scope>
    <source>
        <strain evidence="3 4">KCTC 22026</strain>
    </source>
</reference>
<gene>
    <name evidence="3" type="primary">vanZ</name>
    <name evidence="3" type="ORF">H6H04_07055</name>
</gene>
<feature type="domain" description="VanZ-like" evidence="2">
    <location>
        <begin position="37"/>
        <end position="112"/>
    </location>
</feature>
<proteinExistence type="predicted"/>
<dbReference type="NCBIfam" id="NF037970">
    <property type="entry name" value="vanZ_1"/>
    <property type="match status" value="1"/>
</dbReference>
<dbReference type="RefSeq" id="WP_186845206.1">
    <property type="nucleotide sequence ID" value="NZ_JACOME010000001.1"/>
</dbReference>
<dbReference type="PANTHER" id="PTHR28008:SF1">
    <property type="entry name" value="DOMAIN PROTEIN, PUTATIVE (AFU_ORTHOLOGUE AFUA_3G10980)-RELATED"/>
    <property type="match status" value="1"/>
</dbReference>
<dbReference type="PANTHER" id="PTHR28008">
    <property type="entry name" value="DOMAIN PROTEIN, PUTATIVE (AFU_ORTHOLOGUE AFUA_3G10980)-RELATED"/>
    <property type="match status" value="1"/>
</dbReference>
<dbReference type="Pfam" id="PF04892">
    <property type="entry name" value="VanZ"/>
    <property type="match status" value="1"/>
</dbReference>
<evidence type="ECO:0000256" key="1">
    <source>
        <dbReference type="SAM" id="Phobius"/>
    </source>
</evidence>
<accession>A0ABR6Y052</accession>
<comment type="caution">
    <text evidence="3">The sequence shown here is derived from an EMBL/GenBank/DDBJ whole genome shotgun (WGS) entry which is preliminary data.</text>
</comment>
<keyword evidence="1" id="KW-0472">Membrane</keyword>
<dbReference type="InterPro" id="IPR006976">
    <property type="entry name" value="VanZ-like"/>
</dbReference>
<feature type="transmembrane region" description="Helical" evidence="1">
    <location>
        <begin position="97"/>
        <end position="116"/>
    </location>
</feature>
<evidence type="ECO:0000313" key="3">
    <source>
        <dbReference type="EMBL" id="MBC3846129.1"/>
    </source>
</evidence>
<dbReference type="Proteomes" id="UP000607435">
    <property type="component" value="Unassembled WGS sequence"/>
</dbReference>
<evidence type="ECO:0000259" key="2">
    <source>
        <dbReference type="Pfam" id="PF04892"/>
    </source>
</evidence>
<feature type="transmembrane region" description="Helical" evidence="1">
    <location>
        <begin position="5"/>
        <end position="27"/>
    </location>
</feature>
<sequence>MVKKILLPVAIIYTIWLTVVSLINLKSVPSLGSSFDDKIYHLLAYLLLAFLWVTYFKPHPKKHATLIVFSCTIIFGAALELMQHQLNPNRTYDSYDLIANCLGVILGTLIAIKINIYKLK</sequence>
<name>A0ABR6Y052_9FLAO</name>
<organism evidence="3 4">
    <name type="scientific">Winogradskyella echinorum</name>
    <dbReference type="NCBI Taxonomy" id="538189"/>
    <lineage>
        <taxon>Bacteria</taxon>
        <taxon>Pseudomonadati</taxon>
        <taxon>Bacteroidota</taxon>
        <taxon>Flavobacteriia</taxon>
        <taxon>Flavobacteriales</taxon>
        <taxon>Flavobacteriaceae</taxon>
        <taxon>Winogradskyella</taxon>
    </lineage>
</organism>
<feature type="transmembrane region" description="Helical" evidence="1">
    <location>
        <begin position="63"/>
        <end position="82"/>
    </location>
</feature>
<protein>
    <submittedName>
        <fullName evidence="3">VanZ family protein</fullName>
    </submittedName>
</protein>
<dbReference type="EMBL" id="JACOME010000001">
    <property type="protein sequence ID" value="MBC3846129.1"/>
    <property type="molecule type" value="Genomic_DNA"/>
</dbReference>
<feature type="transmembrane region" description="Helical" evidence="1">
    <location>
        <begin position="39"/>
        <end position="56"/>
    </location>
</feature>